<dbReference type="Pfam" id="PF09419">
    <property type="entry name" value="PGP_phosphatase"/>
    <property type="match status" value="1"/>
</dbReference>
<dbReference type="InterPro" id="IPR023214">
    <property type="entry name" value="HAD_sf"/>
</dbReference>
<dbReference type="PANTHER" id="PTHR19288">
    <property type="entry name" value="4-NITROPHENYLPHOSPHATASE-RELATED"/>
    <property type="match status" value="1"/>
</dbReference>
<accession>A0ABR4ARM2</accession>
<name>A0ABR4ARM2_9LECA</name>
<comment type="caution">
    <text evidence="2">The sequence shown here is derived from an EMBL/GenBank/DDBJ whole genome shotgun (WGS) entry which is preliminary data.</text>
</comment>
<dbReference type="SUPFAM" id="SSF56784">
    <property type="entry name" value="HAD-like"/>
    <property type="match status" value="1"/>
</dbReference>
<dbReference type="Gene3D" id="3.40.50.1000">
    <property type="entry name" value="HAD superfamily/HAD-like"/>
    <property type="match status" value="1"/>
</dbReference>
<dbReference type="PANTHER" id="PTHR19288:SF25">
    <property type="entry name" value="PHOSPHATIDYLGLYCEROPHOSPHATASE GEP4, MITOCHONDRIAL"/>
    <property type="match status" value="1"/>
</dbReference>
<dbReference type="Proteomes" id="UP001590950">
    <property type="component" value="Unassembled WGS sequence"/>
</dbReference>
<gene>
    <name evidence="2" type="ORF">N7G274_000026</name>
</gene>
<feature type="region of interest" description="Disordered" evidence="1">
    <location>
        <begin position="207"/>
        <end position="227"/>
    </location>
</feature>
<organism evidence="2 3">
    <name type="scientific">Stereocaulon virgatum</name>
    <dbReference type="NCBI Taxonomy" id="373712"/>
    <lineage>
        <taxon>Eukaryota</taxon>
        <taxon>Fungi</taxon>
        <taxon>Dikarya</taxon>
        <taxon>Ascomycota</taxon>
        <taxon>Pezizomycotina</taxon>
        <taxon>Lecanoromycetes</taxon>
        <taxon>OSLEUM clade</taxon>
        <taxon>Lecanoromycetidae</taxon>
        <taxon>Lecanorales</taxon>
        <taxon>Lecanorineae</taxon>
        <taxon>Stereocaulaceae</taxon>
        <taxon>Stereocaulon</taxon>
    </lineage>
</organism>
<dbReference type="NCBIfam" id="TIGR01668">
    <property type="entry name" value="YqeG_hyp_ppase"/>
    <property type="match status" value="1"/>
</dbReference>
<evidence type="ECO:0000256" key="1">
    <source>
        <dbReference type="SAM" id="MobiDB-lite"/>
    </source>
</evidence>
<sequence>MNLSATLNIFKLLVKPSLCVPHATISTFEGLSIGLPAVLQKANGNRPPDIQAVVFDKDNCFAKPNDNEIHEQYKHLFEEIRNAFSSPRLLIVSNSAGSSEDPDGKEADLLEQVTGVKVFRHSTKKPGCAIDVYKHLRSIKPVGVTHAAQVAVVGDRLFTDVMMANMMGAWSIWIKDGVVKNDDFLSRVEKGLPSRLKRYGILAPAVEQKEAKEGNTEVRPSKEDTAE</sequence>
<dbReference type="EMBL" id="JBEFKJ010000001">
    <property type="protein sequence ID" value="KAL2048115.1"/>
    <property type="molecule type" value="Genomic_DNA"/>
</dbReference>
<dbReference type="InterPro" id="IPR027706">
    <property type="entry name" value="PGP_Pase"/>
</dbReference>
<dbReference type="InterPro" id="IPR036412">
    <property type="entry name" value="HAD-like_sf"/>
</dbReference>
<protein>
    <submittedName>
        <fullName evidence="2">Uncharacterized protein</fullName>
    </submittedName>
</protein>
<reference evidence="2 3" key="1">
    <citation type="submission" date="2024-09" db="EMBL/GenBank/DDBJ databases">
        <title>Rethinking Asexuality: The Enigmatic Case of Functional Sexual Genes in Lepraria (Stereocaulaceae).</title>
        <authorList>
            <person name="Doellman M."/>
            <person name="Sun Y."/>
            <person name="Barcenas-Pena A."/>
            <person name="Lumbsch H.T."/>
            <person name="Grewe F."/>
        </authorList>
    </citation>
    <scope>NUCLEOTIDE SEQUENCE [LARGE SCALE GENOMIC DNA]</scope>
    <source>
        <strain evidence="2 3">Mercado 3170</strain>
    </source>
</reference>
<evidence type="ECO:0000313" key="3">
    <source>
        <dbReference type="Proteomes" id="UP001590950"/>
    </source>
</evidence>
<keyword evidence="3" id="KW-1185">Reference proteome</keyword>
<proteinExistence type="predicted"/>
<evidence type="ECO:0000313" key="2">
    <source>
        <dbReference type="EMBL" id="KAL2048115.1"/>
    </source>
</evidence>
<dbReference type="InterPro" id="IPR010021">
    <property type="entry name" value="PGPP1/Gep4"/>
</dbReference>